<keyword evidence="3" id="KW-1185">Reference proteome</keyword>
<name>A0A284RUN1_ARMOS</name>
<dbReference type="OMA" id="RREANCI"/>
<feature type="region of interest" description="Disordered" evidence="1">
    <location>
        <begin position="69"/>
        <end position="94"/>
    </location>
</feature>
<evidence type="ECO:0000313" key="2">
    <source>
        <dbReference type="EMBL" id="SJL12479.1"/>
    </source>
</evidence>
<organism evidence="2 3">
    <name type="scientific">Armillaria ostoyae</name>
    <name type="common">Armillaria root rot fungus</name>
    <dbReference type="NCBI Taxonomy" id="47428"/>
    <lineage>
        <taxon>Eukaryota</taxon>
        <taxon>Fungi</taxon>
        <taxon>Dikarya</taxon>
        <taxon>Basidiomycota</taxon>
        <taxon>Agaricomycotina</taxon>
        <taxon>Agaricomycetes</taxon>
        <taxon>Agaricomycetidae</taxon>
        <taxon>Agaricales</taxon>
        <taxon>Marasmiineae</taxon>
        <taxon>Physalacriaceae</taxon>
        <taxon>Armillaria</taxon>
    </lineage>
</organism>
<evidence type="ECO:0000313" key="3">
    <source>
        <dbReference type="Proteomes" id="UP000219338"/>
    </source>
</evidence>
<evidence type="ECO:0000256" key="1">
    <source>
        <dbReference type="SAM" id="MobiDB-lite"/>
    </source>
</evidence>
<proteinExistence type="predicted"/>
<dbReference type="EMBL" id="FUEG01000017">
    <property type="protein sequence ID" value="SJL12479.1"/>
    <property type="molecule type" value="Genomic_DNA"/>
</dbReference>
<dbReference type="AlphaFoldDB" id="A0A284RUN1"/>
<gene>
    <name evidence="2" type="ORF">ARMOST_15906</name>
</gene>
<dbReference type="Proteomes" id="UP000219338">
    <property type="component" value="Unassembled WGS sequence"/>
</dbReference>
<reference evidence="3" key="1">
    <citation type="journal article" date="2017" name="Nat. Ecol. Evol.">
        <title>Genome expansion and lineage-specific genetic innovations in the forest pathogenic fungi Armillaria.</title>
        <authorList>
            <person name="Sipos G."/>
            <person name="Prasanna A.N."/>
            <person name="Walter M.C."/>
            <person name="O'Connor E."/>
            <person name="Balint B."/>
            <person name="Krizsan K."/>
            <person name="Kiss B."/>
            <person name="Hess J."/>
            <person name="Varga T."/>
            <person name="Slot J."/>
            <person name="Riley R."/>
            <person name="Boka B."/>
            <person name="Rigling D."/>
            <person name="Barry K."/>
            <person name="Lee J."/>
            <person name="Mihaltcheva S."/>
            <person name="LaButti K."/>
            <person name="Lipzen A."/>
            <person name="Waldron R."/>
            <person name="Moloney N.M."/>
            <person name="Sperisen C."/>
            <person name="Kredics L."/>
            <person name="Vagvoelgyi C."/>
            <person name="Patrignani A."/>
            <person name="Fitzpatrick D."/>
            <person name="Nagy I."/>
            <person name="Doyle S."/>
            <person name="Anderson J.B."/>
            <person name="Grigoriev I.V."/>
            <person name="Gueldener U."/>
            <person name="Muensterkoetter M."/>
            <person name="Nagy L.G."/>
        </authorList>
    </citation>
    <scope>NUCLEOTIDE SEQUENCE [LARGE SCALE GENOMIC DNA]</scope>
    <source>
        <strain evidence="3">C18/9</strain>
    </source>
</reference>
<sequence length="162" mass="17743">MDRILPPEDDKHRLLRREANCIGAGVVKGLGNTREETAVALGNTLRCRRTPPTSTPQEPDFVLRRVSSSGEQALGYDGRNKGTQGHGREDDYGHIGSAQISFHSARARPTLRPQAQVSSDVDVRVPKPVFSSGRRTGCRIEEGLKETAVMEETATRMPDPVP</sequence>
<protein>
    <submittedName>
        <fullName evidence="2">Uncharacterized protein</fullName>
    </submittedName>
</protein>
<accession>A0A284RUN1</accession>